<sequence>MSSQTDLQVRPSSAFKRVKDKIQACVDIKKKHDMQLAELGEPTDSYCYKATLVKYHCPQKDELHTTTDTEAFVNSWEPLGSELFQRRMEQNDERERKTMKAHLQRLHERVKRLFQSPAVDVTFPNFRWTRRYNDIYATWMGHSCVYMEFYMNGLTVLCDPVFEDTCVYRGVKEHRLNPPPCKLEDIPFVDIVLISNSHPQHFSYRTIKKIHKIHPFCRFMVPRGCADWFRENGIDTVTEFDWYEKVDFQALPYANASDTTPIADIGRYRNKEMEATIWCLPCQYESPMGPGSRAKGLWAAWLIQTGMCNVYFCGATGYRTPEDVPPGADPLFTRVAKRPYTNNRCPRELCKIIGDIRPHIDLACIPIGGYKPRSLWSGRNCDPTDAIMMLEDLGAQFGLAIGYGTWGTTNKEFRAIEDELERASIARQCKKNKFNTTGIGHTIGYGEYGAHAPLDPQHLCKNRSEWLKAKLSEKRGHKRIKGIDIGIRRAKGRVEIDTTLSQVFLCPEFVGKLGIPNSIILGIEKIDITSNFGGEIRASPLVSREVPGGHLQWCALPAFQPNSEIPENRQDRKN</sequence>
<reference evidence="2 3" key="1">
    <citation type="submission" date="2016-05" db="EMBL/GenBank/DDBJ databases">
        <title>Genome sequencing of Trichophyton rubrum CMCC(F)T1i isolated from hair.</title>
        <authorList>
            <person name="Zhan P."/>
            <person name="Tao Y."/>
            <person name="Liu W."/>
        </authorList>
    </citation>
    <scope>NUCLEOTIDE SEQUENCE [LARGE SCALE GENOMIC DNA]</scope>
    <source>
        <strain evidence="3">CMCC(F)T1i</strain>
    </source>
</reference>
<accession>A0A178EPK7</accession>
<gene>
    <name evidence="2" type="ORF">A7C99_6561</name>
</gene>
<feature type="domain" description="Metallo-beta-lactamase" evidence="1">
    <location>
        <begin position="156"/>
        <end position="322"/>
    </location>
</feature>
<evidence type="ECO:0000313" key="2">
    <source>
        <dbReference type="EMBL" id="OAL61990.1"/>
    </source>
</evidence>
<dbReference type="GO" id="GO:0070291">
    <property type="term" value="P:N-acylethanolamine metabolic process"/>
    <property type="evidence" value="ECO:0007669"/>
    <property type="project" value="TreeGrafter"/>
</dbReference>
<dbReference type="Gene3D" id="3.60.15.10">
    <property type="entry name" value="Ribonuclease Z/Hydroxyacylglutathione hydrolase-like"/>
    <property type="match status" value="1"/>
</dbReference>
<dbReference type="InterPro" id="IPR036866">
    <property type="entry name" value="RibonucZ/Hydroxyglut_hydro"/>
</dbReference>
<dbReference type="SUPFAM" id="SSF56281">
    <property type="entry name" value="Metallo-hydrolase/oxidoreductase"/>
    <property type="match status" value="1"/>
</dbReference>
<evidence type="ECO:0000259" key="1">
    <source>
        <dbReference type="Pfam" id="PF12706"/>
    </source>
</evidence>
<dbReference type="GO" id="GO:0070290">
    <property type="term" value="F:N-acylphosphatidylethanolamine-specific phospholipase D activity"/>
    <property type="evidence" value="ECO:0007669"/>
    <property type="project" value="TreeGrafter"/>
</dbReference>
<dbReference type="VEuPathDB" id="FungiDB:TERG_03113"/>
<dbReference type="EMBL" id="LHPM01000019">
    <property type="protein sequence ID" value="OAL61990.1"/>
    <property type="molecule type" value="Genomic_DNA"/>
</dbReference>
<dbReference type="Pfam" id="PF12706">
    <property type="entry name" value="Lactamase_B_2"/>
    <property type="match status" value="1"/>
</dbReference>
<dbReference type="PANTHER" id="PTHR15032">
    <property type="entry name" value="N-ACYL-PHOSPHATIDYLETHANOLAMINE-HYDROLYZING PHOSPHOLIPASE D"/>
    <property type="match status" value="1"/>
</dbReference>
<dbReference type="InterPro" id="IPR001279">
    <property type="entry name" value="Metallo-B-lactamas"/>
</dbReference>
<dbReference type="GO" id="GO:0070292">
    <property type="term" value="P:N-acylphosphatidylethanolamine metabolic process"/>
    <property type="evidence" value="ECO:0007669"/>
    <property type="project" value="TreeGrafter"/>
</dbReference>
<dbReference type="GO" id="GO:0005737">
    <property type="term" value="C:cytoplasm"/>
    <property type="evidence" value="ECO:0007669"/>
    <property type="project" value="TreeGrafter"/>
</dbReference>
<proteinExistence type="predicted"/>
<organism evidence="2 3">
    <name type="scientific">Trichophyton rubrum</name>
    <name type="common">Athlete's foot fungus</name>
    <name type="synonym">Epidermophyton rubrum</name>
    <dbReference type="NCBI Taxonomy" id="5551"/>
    <lineage>
        <taxon>Eukaryota</taxon>
        <taxon>Fungi</taxon>
        <taxon>Dikarya</taxon>
        <taxon>Ascomycota</taxon>
        <taxon>Pezizomycotina</taxon>
        <taxon>Eurotiomycetes</taxon>
        <taxon>Eurotiomycetidae</taxon>
        <taxon>Onygenales</taxon>
        <taxon>Arthrodermataceae</taxon>
        <taxon>Trichophyton</taxon>
    </lineage>
</organism>
<dbReference type="Proteomes" id="UP000243015">
    <property type="component" value="Unassembled WGS sequence"/>
</dbReference>
<name>A0A178EPK7_TRIRU</name>
<dbReference type="AlphaFoldDB" id="A0A178EPK7"/>
<evidence type="ECO:0000313" key="3">
    <source>
        <dbReference type="Proteomes" id="UP000243015"/>
    </source>
</evidence>
<protein>
    <recommendedName>
        <fullName evidence="1">Metallo-beta-lactamase domain-containing protein</fullName>
    </recommendedName>
</protein>
<comment type="caution">
    <text evidence="2">The sequence shown here is derived from an EMBL/GenBank/DDBJ whole genome shotgun (WGS) entry which is preliminary data.</text>
</comment>
<dbReference type="PANTHER" id="PTHR15032:SF4">
    <property type="entry name" value="N-ACYL-PHOSPHATIDYLETHANOLAMINE-HYDROLYZING PHOSPHOLIPASE D"/>
    <property type="match status" value="1"/>
</dbReference>